<dbReference type="EMBL" id="OMOF01000945">
    <property type="protein sequence ID" value="SPF56751.1"/>
    <property type="molecule type" value="Genomic_DNA"/>
</dbReference>
<evidence type="ECO:0000313" key="2">
    <source>
        <dbReference type="Proteomes" id="UP000238916"/>
    </source>
</evidence>
<protein>
    <submittedName>
        <fullName evidence="1">Uncharacterized protein</fullName>
    </submittedName>
</protein>
<name>A0A2U3LXU7_9FIRM</name>
<sequence>MLLGVKDEGDPQWHAGVTLFRGGLSAWFQKRLRLRVEPALGRNLVQCSLP</sequence>
<gene>
    <name evidence="1" type="ORF">SBF1_950029</name>
</gene>
<organism evidence="1 2">
    <name type="scientific">Candidatus Desulfosporosinus infrequens</name>
    <dbReference type="NCBI Taxonomy" id="2043169"/>
    <lineage>
        <taxon>Bacteria</taxon>
        <taxon>Bacillati</taxon>
        <taxon>Bacillota</taxon>
        <taxon>Clostridia</taxon>
        <taxon>Eubacteriales</taxon>
        <taxon>Desulfitobacteriaceae</taxon>
        <taxon>Desulfosporosinus</taxon>
    </lineage>
</organism>
<dbReference type="AlphaFoldDB" id="A0A2U3LXU7"/>
<dbReference type="Proteomes" id="UP000238916">
    <property type="component" value="Unassembled WGS sequence"/>
</dbReference>
<proteinExistence type="predicted"/>
<evidence type="ECO:0000313" key="1">
    <source>
        <dbReference type="EMBL" id="SPF56751.1"/>
    </source>
</evidence>
<reference evidence="2" key="1">
    <citation type="submission" date="2018-02" db="EMBL/GenBank/DDBJ databases">
        <authorList>
            <person name="Hausmann B."/>
        </authorList>
    </citation>
    <scope>NUCLEOTIDE SEQUENCE [LARGE SCALE GENOMIC DNA]</scope>
    <source>
        <strain evidence="2">Peat soil MAG SbF1</strain>
    </source>
</reference>
<accession>A0A2U3LXU7</accession>